<keyword evidence="6" id="KW-0676">Redox-active center</keyword>
<dbReference type="PRINTS" id="PR00411">
    <property type="entry name" value="PNDRDTASEI"/>
</dbReference>
<comment type="cofactor">
    <cofactor evidence="1">
        <name>FAD</name>
        <dbReference type="ChEBI" id="CHEBI:57692"/>
    </cofactor>
</comment>
<keyword evidence="4" id="KW-0274">FAD</keyword>
<keyword evidence="5" id="KW-0560">Oxidoreductase</keyword>
<dbReference type="Gene3D" id="3.40.250.10">
    <property type="entry name" value="Rhodanese-like domain"/>
    <property type="match status" value="1"/>
</dbReference>
<dbReference type="Proteomes" id="UP000824073">
    <property type="component" value="Unassembled WGS sequence"/>
</dbReference>
<dbReference type="PANTHER" id="PTHR43429:SF1">
    <property type="entry name" value="NAD(P)H SULFUR OXIDOREDUCTASE (COA-DEPENDENT)"/>
    <property type="match status" value="1"/>
</dbReference>
<dbReference type="EMBL" id="DVMR01000053">
    <property type="protein sequence ID" value="HIU43986.1"/>
    <property type="molecule type" value="Genomic_DNA"/>
</dbReference>
<dbReference type="InterPro" id="IPR036188">
    <property type="entry name" value="FAD/NAD-bd_sf"/>
</dbReference>
<accession>A0A9D1IWJ4</accession>
<evidence type="ECO:0000256" key="5">
    <source>
        <dbReference type="ARBA" id="ARBA00023002"/>
    </source>
</evidence>
<keyword evidence="3" id="KW-0285">Flavoprotein</keyword>
<evidence type="ECO:0000256" key="3">
    <source>
        <dbReference type="ARBA" id="ARBA00022630"/>
    </source>
</evidence>
<dbReference type="SUPFAM" id="SSF52821">
    <property type="entry name" value="Rhodanese/Cell cycle control phosphatase"/>
    <property type="match status" value="1"/>
</dbReference>
<gene>
    <name evidence="8" type="ORF">IAB67_06790</name>
</gene>
<proteinExistence type="inferred from homology"/>
<evidence type="ECO:0000313" key="8">
    <source>
        <dbReference type="EMBL" id="HIU43986.1"/>
    </source>
</evidence>
<dbReference type="Gene3D" id="3.50.50.60">
    <property type="entry name" value="FAD/NAD(P)-binding domain"/>
    <property type="match status" value="2"/>
</dbReference>
<feature type="domain" description="Rhodanese" evidence="7">
    <location>
        <begin position="465"/>
        <end position="550"/>
    </location>
</feature>
<organism evidence="8 9">
    <name type="scientific">Candidatus Ventrousia excrementavium</name>
    <dbReference type="NCBI Taxonomy" id="2840961"/>
    <lineage>
        <taxon>Bacteria</taxon>
        <taxon>Bacillati</taxon>
        <taxon>Bacillota</taxon>
        <taxon>Clostridia</taxon>
        <taxon>Eubacteriales</taxon>
        <taxon>Clostridiaceae</taxon>
        <taxon>Clostridiaceae incertae sedis</taxon>
        <taxon>Candidatus Ventrousia</taxon>
    </lineage>
</organism>
<evidence type="ECO:0000256" key="1">
    <source>
        <dbReference type="ARBA" id="ARBA00001974"/>
    </source>
</evidence>
<sequence>MKVVIIGGVAGGATAAARLRRLDEHAEIVILERSGYVSYANCGLPYYIGGTIQSQSALTLQTPDSFRSRFNIDVRVQSEATAVDPQAHTVTVRDLRSGTEYTETYDKLILSPGARAIRPPLPGVDSERIYTLRTVEDTLRIRQVVKTQRPQSAIVVGGGFIGLEMAENLMHAGLHTTLIQLDDQVLLPMDPDMAGEIHSYLRAQGLDLHLSTGVTGFEERGDKICALLGDAPSVEADMVVMAIGVAPDSDLAKKAGLTLGVRGSIAVDSHMRTSAPDIYAVGDAVEVTSLATGQKALVSLAGPANRQGRIAADHICGLGSAYGGAQGTSVIKLFDMTAASTGLNEKTARAGGIRFDKVVTYSASHASYYPGARNMVVKTLFDPADGRVLGAQIIGFDGVDKRMDVLAAAIRAGLTAQQLTELDLAYAPPYSSAKDPVNMAGYVIENVRSGLVRQHHWNEVAGLPQDGSVTLLDVRTAAEFQSQGPVRGDAVNIPLDELRGRLDELDPKKPVYVNCYSGLRSYLACRILMQRGFDCSNLSGGWRFWSYAATDRRHDAAPTHLCGAKL</sequence>
<dbReference type="SUPFAM" id="SSF51905">
    <property type="entry name" value="FAD/NAD(P)-binding domain"/>
    <property type="match status" value="1"/>
</dbReference>
<dbReference type="GO" id="GO:0016491">
    <property type="term" value="F:oxidoreductase activity"/>
    <property type="evidence" value="ECO:0007669"/>
    <property type="project" value="UniProtKB-KW"/>
</dbReference>
<evidence type="ECO:0000256" key="6">
    <source>
        <dbReference type="ARBA" id="ARBA00023284"/>
    </source>
</evidence>
<dbReference type="Pfam" id="PF07992">
    <property type="entry name" value="Pyr_redox_2"/>
    <property type="match status" value="1"/>
</dbReference>
<dbReference type="PRINTS" id="PR00368">
    <property type="entry name" value="FADPNR"/>
</dbReference>
<dbReference type="Pfam" id="PF00581">
    <property type="entry name" value="Rhodanese"/>
    <property type="match status" value="1"/>
</dbReference>
<dbReference type="InterPro" id="IPR004099">
    <property type="entry name" value="Pyr_nucl-diS_OxRdtase_dimer"/>
</dbReference>
<reference evidence="8" key="1">
    <citation type="submission" date="2020-10" db="EMBL/GenBank/DDBJ databases">
        <authorList>
            <person name="Gilroy R."/>
        </authorList>
    </citation>
    <scope>NUCLEOTIDE SEQUENCE</scope>
    <source>
        <strain evidence="8">CHK191-8634</strain>
    </source>
</reference>
<dbReference type="AlphaFoldDB" id="A0A9D1IWJ4"/>
<comment type="similarity">
    <text evidence="2">Belongs to the class-III pyridine nucleotide-disulfide oxidoreductase family.</text>
</comment>
<dbReference type="InterPro" id="IPR050260">
    <property type="entry name" value="FAD-bd_OxRdtase"/>
</dbReference>
<evidence type="ECO:0000256" key="4">
    <source>
        <dbReference type="ARBA" id="ARBA00022827"/>
    </source>
</evidence>
<dbReference type="InterPro" id="IPR016156">
    <property type="entry name" value="FAD/NAD-linked_Rdtase_dimer_sf"/>
</dbReference>
<protein>
    <submittedName>
        <fullName evidence="8">FAD-dependent oxidoreductase</fullName>
    </submittedName>
</protein>
<dbReference type="PROSITE" id="PS50206">
    <property type="entry name" value="RHODANESE_3"/>
    <property type="match status" value="1"/>
</dbReference>
<evidence type="ECO:0000256" key="2">
    <source>
        <dbReference type="ARBA" id="ARBA00009130"/>
    </source>
</evidence>
<evidence type="ECO:0000259" key="7">
    <source>
        <dbReference type="PROSITE" id="PS50206"/>
    </source>
</evidence>
<reference evidence="8" key="2">
    <citation type="journal article" date="2021" name="PeerJ">
        <title>Extensive microbial diversity within the chicken gut microbiome revealed by metagenomics and culture.</title>
        <authorList>
            <person name="Gilroy R."/>
            <person name="Ravi A."/>
            <person name="Getino M."/>
            <person name="Pursley I."/>
            <person name="Horton D.L."/>
            <person name="Alikhan N.F."/>
            <person name="Baker D."/>
            <person name="Gharbi K."/>
            <person name="Hall N."/>
            <person name="Watson M."/>
            <person name="Adriaenssens E.M."/>
            <person name="Foster-Nyarko E."/>
            <person name="Jarju S."/>
            <person name="Secka A."/>
            <person name="Antonio M."/>
            <person name="Oren A."/>
            <person name="Chaudhuri R.R."/>
            <person name="La Ragione R."/>
            <person name="Hildebrand F."/>
            <person name="Pallen M.J."/>
        </authorList>
    </citation>
    <scope>NUCLEOTIDE SEQUENCE</scope>
    <source>
        <strain evidence="8">CHK191-8634</strain>
    </source>
</reference>
<dbReference type="SUPFAM" id="SSF55424">
    <property type="entry name" value="FAD/NAD-linked reductases, dimerisation (C-terminal) domain"/>
    <property type="match status" value="1"/>
</dbReference>
<dbReference type="SMART" id="SM00450">
    <property type="entry name" value="RHOD"/>
    <property type="match status" value="1"/>
</dbReference>
<dbReference type="InterPro" id="IPR036873">
    <property type="entry name" value="Rhodanese-like_dom_sf"/>
</dbReference>
<name>A0A9D1IWJ4_9CLOT</name>
<evidence type="ECO:0000313" key="9">
    <source>
        <dbReference type="Proteomes" id="UP000824073"/>
    </source>
</evidence>
<dbReference type="Pfam" id="PF02852">
    <property type="entry name" value="Pyr_redox_dim"/>
    <property type="match status" value="1"/>
</dbReference>
<comment type="caution">
    <text evidence="8">The sequence shown here is derived from an EMBL/GenBank/DDBJ whole genome shotgun (WGS) entry which is preliminary data.</text>
</comment>
<dbReference type="PANTHER" id="PTHR43429">
    <property type="entry name" value="PYRIDINE NUCLEOTIDE-DISULFIDE OXIDOREDUCTASE DOMAIN-CONTAINING"/>
    <property type="match status" value="1"/>
</dbReference>
<dbReference type="InterPro" id="IPR023753">
    <property type="entry name" value="FAD/NAD-binding_dom"/>
</dbReference>
<dbReference type="InterPro" id="IPR001763">
    <property type="entry name" value="Rhodanese-like_dom"/>
</dbReference>